<evidence type="ECO:0000313" key="4">
    <source>
        <dbReference type="EMBL" id="PWD87808.1"/>
    </source>
</evidence>
<dbReference type="Proteomes" id="UP000245059">
    <property type="component" value="Unassembled WGS sequence"/>
</dbReference>
<comment type="caution">
    <text evidence="4">The sequence shown here is derived from an EMBL/GenBank/DDBJ whole genome shotgun (WGS) entry which is preliminary data.</text>
</comment>
<dbReference type="EMBL" id="QEWW01000001">
    <property type="protein sequence ID" value="PWD87808.1"/>
    <property type="molecule type" value="Genomic_DNA"/>
</dbReference>
<evidence type="ECO:0000313" key="6">
    <source>
        <dbReference type="Proteomes" id="UP000245059"/>
    </source>
</evidence>
<feature type="coiled-coil region" evidence="1">
    <location>
        <begin position="32"/>
        <end position="83"/>
    </location>
</feature>
<accession>A0A2U2ASU5</accession>
<keyword evidence="1" id="KW-0175">Coiled coil</keyword>
<feature type="transmembrane region" description="Helical" evidence="2">
    <location>
        <begin position="274"/>
        <end position="299"/>
    </location>
</feature>
<dbReference type="EMBL" id="QEWV01000003">
    <property type="protein sequence ID" value="PWD93054.1"/>
    <property type="molecule type" value="Genomic_DNA"/>
</dbReference>
<feature type="signal peptide" evidence="3">
    <location>
        <begin position="1"/>
        <end position="27"/>
    </location>
</feature>
<protein>
    <submittedName>
        <fullName evidence="4">Uncharacterized protein</fullName>
    </submittedName>
</protein>
<keyword evidence="7" id="KW-1185">Reference proteome</keyword>
<dbReference type="Proteomes" id="UP000245217">
    <property type="component" value="Unassembled WGS sequence"/>
</dbReference>
<sequence>MIRNFKIRSLFLMLLLLFSMGLSPLMAEDTPIEERTEKLNDIELKLEDILARKKSLQSQLKDKALSEEEVADLNQRLQTLLHQQKEFNALFEQTALGGIDLSLFAEPENAPEADTQINYDWQQEVLQILQPFFAQMQRATEKARTKDLLIEDTRELAKKIELAEFGLNTLQNINREDLNPKSLAAITKIEEQWLDKIKSLEHQKNIVDLKLQDLTDSRPFLVKLWDNLWHFITEEGVTLVIASVAAIIFYYLFRQIILLYSNYQQRDRKRTLDFKWRFVMLLLQAANFLLTLTIFLVILHTSGNLMLFGIVVFALLMLVVSFRAKFPLYLQKLRIFLNLGQAREGERIIYADIPWEIKKISLNYVYLTNPLLDNGTVRVTIDLLDKFYSRETLTDELWFPSRKNDILLLPDKRIIKVLRQTPESIYLDHDGSTIVMPTAEFYKLKFSNLSRGYSLTLNFTLEEPHPENPLTFAEVEESMINAIKAEFAHYESGLPNGVKNITLYLRQLLSGTTTSYQIIVEMAPNAAKYYLLARTALNRAVITNARKNSWPILLTENI</sequence>
<dbReference type="AlphaFoldDB" id="A0A2U2ASU5"/>
<name>A0A2U2ASU5_9GAMM</name>
<evidence type="ECO:0000313" key="5">
    <source>
        <dbReference type="EMBL" id="PWD93054.1"/>
    </source>
</evidence>
<proteinExistence type="predicted"/>
<evidence type="ECO:0000256" key="2">
    <source>
        <dbReference type="SAM" id="Phobius"/>
    </source>
</evidence>
<keyword evidence="3" id="KW-0732">Signal</keyword>
<reference evidence="6 7" key="2">
    <citation type="submission" date="2018-05" db="EMBL/GenBank/DDBJ databases">
        <title>Ignatzschineria dubaiensis sp. nov., isolated from necrotic foot tissues of dromedaries (Camelus dromedarius) and associated maggots in Dubai, United Arab Emirates.</title>
        <authorList>
            <person name="Tsang C.C."/>
            <person name="Tang J.Y.M."/>
            <person name="Fong J.Y.H."/>
            <person name="Kinne J."/>
            <person name="Lee H.H."/>
            <person name="Joseph M."/>
            <person name="Jose S."/>
            <person name="Schuster R.K."/>
            <person name="Tang Y."/>
            <person name="Sivakumar S."/>
            <person name="Chen J.H.K."/>
            <person name="Teng J.L.L."/>
            <person name="Lau S.K.P."/>
            <person name="Wernery U."/>
            <person name="Woo P.C.Y."/>
        </authorList>
    </citation>
    <scope>NUCLEOTIDE SEQUENCE [LARGE SCALE GENOMIC DNA]</scope>
    <source>
        <strain evidence="6">UAE-HKU57</strain>
        <strain evidence="7">UAE-HKU58</strain>
    </source>
</reference>
<reference evidence="4" key="1">
    <citation type="journal article" date="2018" name="Genome Announc.">
        <title>Ignatzschineria cameli sp. nov., isolated from necrotic foot tissue of dromedaries (Camelus dromedarius) and associated maggots (Wohlfahrtia species) in Dubai.</title>
        <authorList>
            <person name="Tsang C.C."/>
            <person name="Tang J.Y."/>
            <person name="Fong J.Y."/>
            <person name="Kinne J."/>
            <person name="Lee H.H."/>
            <person name="Joseph M."/>
            <person name="Jose S."/>
            <person name="Schuster R.K."/>
            <person name="Tang Y."/>
            <person name="Sivakumar S."/>
            <person name="Chen J.H."/>
            <person name="Teng J.L."/>
            <person name="Lau S.K."/>
            <person name="Wernery U."/>
            <person name="Woo P.C."/>
        </authorList>
    </citation>
    <scope>NUCLEOTIDE SEQUENCE</scope>
    <source>
        <strain evidence="4">UAE-HKU57</strain>
        <strain evidence="5">UAE-HKU58</strain>
    </source>
</reference>
<keyword evidence="2" id="KW-0472">Membrane</keyword>
<gene>
    <name evidence="4" type="ORF">DC077_00550</name>
    <name evidence="5" type="ORF">DC078_04345</name>
</gene>
<keyword evidence="2" id="KW-1133">Transmembrane helix</keyword>
<dbReference type="OrthoDB" id="227003at2"/>
<keyword evidence="2" id="KW-0812">Transmembrane</keyword>
<feature type="transmembrane region" description="Helical" evidence="2">
    <location>
        <begin position="236"/>
        <end position="253"/>
    </location>
</feature>
<dbReference type="RefSeq" id="WP_109201378.1">
    <property type="nucleotide sequence ID" value="NZ_QEWS01000003.1"/>
</dbReference>
<evidence type="ECO:0000256" key="1">
    <source>
        <dbReference type="SAM" id="Coils"/>
    </source>
</evidence>
<evidence type="ECO:0000256" key="3">
    <source>
        <dbReference type="SAM" id="SignalP"/>
    </source>
</evidence>
<feature type="transmembrane region" description="Helical" evidence="2">
    <location>
        <begin position="305"/>
        <end position="324"/>
    </location>
</feature>
<organism evidence="4 6">
    <name type="scientific">Ignatzschineria cameli</name>
    <dbReference type="NCBI Taxonomy" id="2182793"/>
    <lineage>
        <taxon>Bacteria</taxon>
        <taxon>Pseudomonadati</taxon>
        <taxon>Pseudomonadota</taxon>
        <taxon>Gammaproteobacteria</taxon>
        <taxon>Cardiobacteriales</taxon>
        <taxon>Ignatzschineriaceae</taxon>
        <taxon>Ignatzschineria</taxon>
    </lineage>
</organism>
<evidence type="ECO:0000313" key="7">
    <source>
        <dbReference type="Proteomes" id="UP000245217"/>
    </source>
</evidence>
<feature type="chain" id="PRO_5015545732" evidence="3">
    <location>
        <begin position="28"/>
        <end position="558"/>
    </location>
</feature>